<keyword evidence="2" id="KW-1185">Reference proteome</keyword>
<evidence type="ECO:0000313" key="1">
    <source>
        <dbReference type="EMBL" id="KAG0680739.1"/>
    </source>
</evidence>
<comment type="caution">
    <text evidence="1">The sequence shown here is derived from an EMBL/GenBank/DDBJ whole genome shotgun (WGS) entry which is preliminary data.</text>
</comment>
<gene>
    <name evidence="1" type="ORF">C6P40_005518</name>
</gene>
<reference evidence="1" key="1">
    <citation type="submission" date="2020-11" db="EMBL/GenBank/DDBJ databases">
        <title>Kefir isolates.</title>
        <authorList>
            <person name="Marcisauskas S."/>
            <person name="Kim Y."/>
            <person name="Blasche S."/>
        </authorList>
    </citation>
    <scope>NUCLEOTIDE SEQUENCE</scope>
    <source>
        <strain evidence="1">Olga-1</strain>
    </source>
</reference>
<dbReference type="AlphaFoldDB" id="A0A9P6WFB6"/>
<accession>A0A9P6WFB6</accession>
<name>A0A9P6WFB6_9ASCO</name>
<dbReference type="Proteomes" id="UP000697127">
    <property type="component" value="Unassembled WGS sequence"/>
</dbReference>
<sequence length="108" mass="12208">MYIWSNLKGSTSTLNKHFNSVHGVTRKRRLSNGDQPTLDFLNSKKRKYMNITDKAGFEAALVNFIISKGLPASIFNGSAFSEVVRSLRYELKLPGTNKLHDIIKTEYA</sequence>
<dbReference type="EMBL" id="PUHW01000990">
    <property type="protein sequence ID" value="KAG0680739.1"/>
    <property type="molecule type" value="Genomic_DNA"/>
</dbReference>
<proteinExistence type="predicted"/>
<protein>
    <submittedName>
        <fullName evidence="1">Uncharacterized protein</fullName>
    </submittedName>
</protein>
<organism evidence="1 2">
    <name type="scientific">Pichia californica</name>
    <dbReference type="NCBI Taxonomy" id="460514"/>
    <lineage>
        <taxon>Eukaryota</taxon>
        <taxon>Fungi</taxon>
        <taxon>Dikarya</taxon>
        <taxon>Ascomycota</taxon>
        <taxon>Saccharomycotina</taxon>
        <taxon>Pichiomycetes</taxon>
        <taxon>Pichiales</taxon>
        <taxon>Pichiaceae</taxon>
        <taxon>Pichia</taxon>
    </lineage>
</organism>
<evidence type="ECO:0000313" key="2">
    <source>
        <dbReference type="Proteomes" id="UP000697127"/>
    </source>
</evidence>